<keyword evidence="2" id="KW-1185">Reference proteome</keyword>
<dbReference type="AlphaFoldDB" id="A0A4R6BXK0"/>
<dbReference type="EMBL" id="SCWF01000013">
    <property type="protein sequence ID" value="TDM12960.1"/>
    <property type="molecule type" value="Genomic_DNA"/>
</dbReference>
<reference evidence="1 2" key="1">
    <citation type="submission" date="2019-01" db="EMBL/GenBank/DDBJ databases">
        <title>Draft genome sequences of the type strains of six Macrococcus species.</title>
        <authorList>
            <person name="Mazhar S."/>
            <person name="Altermann E."/>
            <person name="Hill C."/>
            <person name="Mcauliffe O."/>
        </authorList>
    </citation>
    <scope>NUCLEOTIDE SEQUENCE [LARGE SCALE GENOMIC DNA]</scope>
    <source>
        <strain evidence="1 2">ATCC 51825</strain>
    </source>
</reference>
<comment type="caution">
    <text evidence="1">The sequence shown here is derived from an EMBL/GenBank/DDBJ whole genome shotgun (WGS) entry which is preliminary data.</text>
</comment>
<name>A0A4R6BXK0_9STAP</name>
<evidence type="ECO:0000313" key="1">
    <source>
        <dbReference type="EMBL" id="TDM12960.1"/>
    </source>
</evidence>
<proteinExistence type="predicted"/>
<gene>
    <name evidence="1" type="ORF">ERX55_09730</name>
</gene>
<protein>
    <submittedName>
        <fullName evidence="1">Uncharacterized protein</fullName>
    </submittedName>
</protein>
<sequence length="92" mass="10884">MKSINEKFTINEYLTREQLSRTKIIKIPEENKICLSIKNSPKENLSIEVYEQVLRIITVLLSFDLMFSITHQYKNEKKGIHHIDITYEDVNA</sequence>
<accession>A0A4R6BXK0</accession>
<dbReference type="RefSeq" id="WP_133452388.1">
    <property type="nucleotide sequence ID" value="NZ_SCWF01000013.1"/>
</dbReference>
<organism evidence="1 2">
    <name type="scientific">Macrococcus bovicus</name>
    <dbReference type="NCBI Taxonomy" id="69968"/>
    <lineage>
        <taxon>Bacteria</taxon>
        <taxon>Bacillati</taxon>
        <taxon>Bacillota</taxon>
        <taxon>Bacilli</taxon>
        <taxon>Bacillales</taxon>
        <taxon>Staphylococcaceae</taxon>
        <taxon>Macrococcus</taxon>
    </lineage>
</organism>
<dbReference type="Proteomes" id="UP000294843">
    <property type="component" value="Unassembled WGS sequence"/>
</dbReference>
<evidence type="ECO:0000313" key="2">
    <source>
        <dbReference type="Proteomes" id="UP000294843"/>
    </source>
</evidence>